<sequence length="90" mass="9948">MGRPDRYNGSFGMEIGAKGDQTGLAIQDTTLTKERQKSNGYCSVPERLLPDFPCNFENTYPMHTHFSHFTAAQSVRTQLSDSSDGTTLGE</sequence>
<feature type="region of interest" description="Disordered" evidence="1">
    <location>
        <begin position="1"/>
        <end position="23"/>
    </location>
</feature>
<proteinExistence type="predicted"/>
<protein>
    <submittedName>
        <fullName evidence="2">Uncharacterized protein</fullName>
    </submittedName>
</protein>
<gene>
    <name evidence="2" type="ORF">NLS_LOCUS10159</name>
</gene>
<dbReference type="AlphaFoldDB" id="A0A3P7M189"/>
<reference evidence="2 3" key="1">
    <citation type="submission" date="2018-08" db="EMBL/GenBank/DDBJ databases">
        <authorList>
            <person name="Laetsch R D."/>
            <person name="Stevens L."/>
            <person name="Kumar S."/>
            <person name="Blaxter L. M."/>
        </authorList>
    </citation>
    <scope>NUCLEOTIDE SEQUENCE [LARGE SCALE GENOMIC DNA]</scope>
</reference>
<evidence type="ECO:0000313" key="3">
    <source>
        <dbReference type="Proteomes" id="UP000277928"/>
    </source>
</evidence>
<evidence type="ECO:0000256" key="1">
    <source>
        <dbReference type="SAM" id="MobiDB-lite"/>
    </source>
</evidence>
<accession>A0A3P7M189</accession>
<keyword evidence="3" id="KW-1185">Reference proteome</keyword>
<dbReference type="EMBL" id="UYRX01002628">
    <property type="protein sequence ID" value="VDM93388.1"/>
    <property type="molecule type" value="Genomic_DNA"/>
</dbReference>
<name>A0A3P7M189_LITSI</name>
<evidence type="ECO:0000313" key="2">
    <source>
        <dbReference type="EMBL" id="VDM93388.1"/>
    </source>
</evidence>
<organism evidence="2 3">
    <name type="scientific">Litomosoides sigmodontis</name>
    <name type="common">Filarial nematode worm</name>
    <dbReference type="NCBI Taxonomy" id="42156"/>
    <lineage>
        <taxon>Eukaryota</taxon>
        <taxon>Metazoa</taxon>
        <taxon>Ecdysozoa</taxon>
        <taxon>Nematoda</taxon>
        <taxon>Chromadorea</taxon>
        <taxon>Rhabditida</taxon>
        <taxon>Spirurina</taxon>
        <taxon>Spiruromorpha</taxon>
        <taxon>Filarioidea</taxon>
        <taxon>Onchocercidae</taxon>
        <taxon>Litomosoides</taxon>
    </lineage>
</organism>
<dbReference type="Proteomes" id="UP000277928">
    <property type="component" value="Unassembled WGS sequence"/>
</dbReference>